<keyword evidence="15" id="KW-1185">Reference proteome</keyword>
<evidence type="ECO:0000256" key="9">
    <source>
        <dbReference type="ARBA" id="ARBA00022842"/>
    </source>
</evidence>
<sequence>MRGSILKPVTVVGSINLDLINYLDRWPKVGETIAVRETANSLGGKGANQAAAAALLGADVTMLGATGKDSFGADVRQQLEAKGVKTQLAEYADVSTGMAFIDVVPDGSNIIRLAGGANNSLSAGTIRENAAQIERSSVLLLQNEISLETSLEAARIARKTGVLVIMDPAPAPVPAWGPETFTCFDIMTPNAEEAGAILGTTPQTLEEAQDAARALKAQGLKGAIITMGGMGAAWAIDAETGALPAPKVKAIDTVAAGDCFNGALATRLAEGESFEAAIRFAMHAAAIATTRKGASSSLPSREEVLSFLSSTGG</sequence>
<keyword evidence="4 12" id="KW-0808">Transferase</keyword>
<dbReference type="CDD" id="cd01174">
    <property type="entry name" value="ribokinase"/>
    <property type="match status" value="1"/>
</dbReference>
<dbReference type="PANTHER" id="PTHR10584:SF166">
    <property type="entry name" value="RIBOKINASE"/>
    <property type="match status" value="1"/>
</dbReference>
<feature type="domain" description="Carbohydrate kinase PfkB" evidence="13">
    <location>
        <begin position="9"/>
        <end position="300"/>
    </location>
</feature>
<name>A0A1M7I484_9HYPH</name>
<evidence type="ECO:0000256" key="8">
    <source>
        <dbReference type="ARBA" id="ARBA00022840"/>
    </source>
</evidence>
<comment type="pathway">
    <text evidence="12">Carbohydrate metabolism; D-ribose degradation; D-ribose 5-phosphate from beta-D-ribopyranose: step 2/2.</text>
</comment>
<keyword evidence="10 12" id="KW-0630">Potassium</keyword>
<keyword evidence="9 12" id="KW-0460">Magnesium</keyword>
<dbReference type="AlphaFoldDB" id="A0A1M7I484"/>
<feature type="binding site" evidence="12">
    <location>
        <begin position="226"/>
        <end position="231"/>
    </location>
    <ligand>
        <name>ATP</name>
        <dbReference type="ChEBI" id="CHEBI:30616"/>
    </ligand>
</feature>
<evidence type="ECO:0000256" key="3">
    <source>
        <dbReference type="ARBA" id="ARBA00016943"/>
    </source>
</evidence>
<dbReference type="GO" id="GO:0019303">
    <property type="term" value="P:D-ribose catabolic process"/>
    <property type="evidence" value="ECO:0007669"/>
    <property type="project" value="UniProtKB-UniRule"/>
</dbReference>
<dbReference type="Proteomes" id="UP000186002">
    <property type="component" value="Unassembled WGS sequence"/>
</dbReference>
<evidence type="ECO:0000259" key="13">
    <source>
        <dbReference type="Pfam" id="PF00294"/>
    </source>
</evidence>
<comment type="similarity">
    <text evidence="1">Belongs to the carbohydrate kinase pfkB family.</text>
</comment>
<dbReference type="InterPro" id="IPR002173">
    <property type="entry name" value="Carboh/pur_kinase_PfkB_CS"/>
</dbReference>
<reference evidence="14 15" key="1">
    <citation type="submission" date="2016-11" db="EMBL/GenBank/DDBJ databases">
        <authorList>
            <person name="Jaros S."/>
            <person name="Januszkiewicz K."/>
            <person name="Wedrychowicz H."/>
        </authorList>
    </citation>
    <scope>NUCLEOTIDE SEQUENCE [LARGE SCALE GENOMIC DNA]</scope>
    <source>
        <strain evidence="14 15">DSM 22153</strain>
    </source>
</reference>
<dbReference type="UniPathway" id="UPA00916">
    <property type="reaction ID" value="UER00889"/>
</dbReference>
<protein>
    <recommendedName>
        <fullName evidence="3 12">Ribokinase</fullName>
        <shortName evidence="12">RK</shortName>
        <ecNumber evidence="2 12">2.7.1.15</ecNumber>
    </recommendedName>
</protein>
<evidence type="ECO:0000256" key="4">
    <source>
        <dbReference type="ARBA" id="ARBA00022679"/>
    </source>
</evidence>
<evidence type="ECO:0000256" key="2">
    <source>
        <dbReference type="ARBA" id="ARBA00012035"/>
    </source>
</evidence>
<feature type="binding site" evidence="12">
    <location>
        <position position="190"/>
    </location>
    <ligand>
        <name>ATP</name>
        <dbReference type="ChEBI" id="CHEBI:30616"/>
    </ligand>
</feature>
<keyword evidence="11 12" id="KW-0119">Carbohydrate metabolism</keyword>
<feature type="binding site" evidence="12">
    <location>
        <position position="288"/>
    </location>
    <ligand>
        <name>K(+)</name>
        <dbReference type="ChEBI" id="CHEBI:29103"/>
    </ligand>
</feature>
<comment type="activity regulation">
    <text evidence="12">Activated by a monovalent cation that binds near, but not in, the active site. The most likely occupant of the site in vivo is potassium. Ion binding induces a conformational change that may alter substrate affinity.</text>
</comment>
<comment type="cofactor">
    <cofactor evidence="12">
        <name>Mg(2+)</name>
        <dbReference type="ChEBI" id="CHEBI:18420"/>
    </cofactor>
    <text evidence="12">Requires a divalent cation, most likely magnesium in vivo, as an electrophilic catalyst to aid phosphoryl group transfer. It is the chelate of the metal and the nucleotide that is the actual substrate.</text>
</comment>
<evidence type="ECO:0000313" key="14">
    <source>
        <dbReference type="EMBL" id="SHM35363.1"/>
    </source>
</evidence>
<keyword evidence="7 12" id="KW-0418">Kinase</keyword>
<organism evidence="14 15">
    <name type="scientific">Roseibium suaedae</name>
    <dbReference type="NCBI Taxonomy" id="735517"/>
    <lineage>
        <taxon>Bacteria</taxon>
        <taxon>Pseudomonadati</taxon>
        <taxon>Pseudomonadota</taxon>
        <taxon>Alphaproteobacteria</taxon>
        <taxon>Hyphomicrobiales</taxon>
        <taxon>Stappiaceae</taxon>
        <taxon>Roseibium</taxon>
    </lineage>
</organism>
<feature type="binding site" evidence="12">
    <location>
        <position position="291"/>
    </location>
    <ligand>
        <name>K(+)</name>
        <dbReference type="ChEBI" id="CHEBI:29103"/>
    </ligand>
</feature>
<feature type="binding site" evidence="12">
    <location>
        <begin position="44"/>
        <end position="48"/>
    </location>
    <ligand>
        <name>substrate</name>
    </ligand>
</feature>
<dbReference type="HAMAP" id="MF_01987">
    <property type="entry name" value="Ribokinase"/>
    <property type="match status" value="1"/>
</dbReference>
<evidence type="ECO:0000256" key="11">
    <source>
        <dbReference type="ARBA" id="ARBA00023277"/>
    </source>
</evidence>
<gene>
    <name evidence="12" type="primary">rbsK</name>
    <name evidence="14" type="ORF">SAMN05444272_2420</name>
</gene>
<dbReference type="InterPro" id="IPR002139">
    <property type="entry name" value="Ribo/fructo_kinase"/>
</dbReference>
<feature type="binding site" evidence="12">
    <location>
        <begin position="16"/>
        <end position="18"/>
    </location>
    <ligand>
        <name>substrate</name>
    </ligand>
</feature>
<dbReference type="STRING" id="735517.SAMN05444272_2420"/>
<keyword evidence="8 12" id="KW-0067">ATP-binding</keyword>
<comment type="similarity">
    <text evidence="12">Belongs to the carbohydrate kinase PfkB family. Ribokinase subfamily.</text>
</comment>
<evidence type="ECO:0000256" key="1">
    <source>
        <dbReference type="ARBA" id="ARBA00005380"/>
    </source>
</evidence>
<feature type="active site" description="Proton acceptor" evidence="12">
    <location>
        <position position="258"/>
    </location>
</feature>
<dbReference type="Gene3D" id="3.40.1190.20">
    <property type="match status" value="1"/>
</dbReference>
<evidence type="ECO:0000256" key="7">
    <source>
        <dbReference type="ARBA" id="ARBA00022777"/>
    </source>
</evidence>
<dbReference type="SUPFAM" id="SSF53613">
    <property type="entry name" value="Ribokinase-like"/>
    <property type="match status" value="1"/>
</dbReference>
<comment type="function">
    <text evidence="12">Catalyzes the phosphorylation of ribose at O-5 in a reaction requiring ATP and magnesium. The resulting D-ribose-5-phosphate can then be used either for sythesis of nucleotides, histidine, and tryptophan, or as a component of the pentose phosphate pathway.</text>
</comment>
<feature type="binding site" evidence="12">
    <location>
        <position position="144"/>
    </location>
    <ligand>
        <name>substrate</name>
    </ligand>
</feature>
<evidence type="ECO:0000313" key="15">
    <source>
        <dbReference type="Proteomes" id="UP000186002"/>
    </source>
</evidence>
<dbReference type="GO" id="GO:0005829">
    <property type="term" value="C:cytosol"/>
    <property type="evidence" value="ECO:0007669"/>
    <property type="project" value="TreeGrafter"/>
</dbReference>
<comment type="catalytic activity">
    <reaction evidence="12">
        <text>D-ribose + ATP = D-ribose 5-phosphate + ADP + H(+)</text>
        <dbReference type="Rhea" id="RHEA:13697"/>
        <dbReference type="ChEBI" id="CHEBI:15378"/>
        <dbReference type="ChEBI" id="CHEBI:30616"/>
        <dbReference type="ChEBI" id="CHEBI:47013"/>
        <dbReference type="ChEBI" id="CHEBI:78346"/>
        <dbReference type="ChEBI" id="CHEBI:456216"/>
        <dbReference type="EC" id="2.7.1.15"/>
    </reaction>
</comment>
<dbReference type="InterPro" id="IPR011877">
    <property type="entry name" value="Ribokinase"/>
</dbReference>
<comment type="subcellular location">
    <subcellularLocation>
        <location evidence="12">Cytoplasm</location>
    </subcellularLocation>
</comment>
<evidence type="ECO:0000256" key="5">
    <source>
        <dbReference type="ARBA" id="ARBA00022723"/>
    </source>
</evidence>
<dbReference type="PANTHER" id="PTHR10584">
    <property type="entry name" value="SUGAR KINASE"/>
    <property type="match status" value="1"/>
</dbReference>
<feature type="binding site" evidence="12">
    <location>
        <position position="293"/>
    </location>
    <ligand>
        <name>K(+)</name>
        <dbReference type="ChEBI" id="CHEBI:29103"/>
    </ligand>
</feature>
<accession>A0A1M7I484</accession>
<dbReference type="NCBIfam" id="TIGR02152">
    <property type="entry name" value="D_ribokin_bact"/>
    <property type="match status" value="1"/>
</dbReference>
<comment type="caution">
    <text evidence="12">Lacks conserved residue(s) required for the propagation of feature annotation.</text>
</comment>
<evidence type="ECO:0000256" key="6">
    <source>
        <dbReference type="ARBA" id="ARBA00022741"/>
    </source>
</evidence>
<keyword evidence="12" id="KW-0963">Cytoplasm</keyword>
<dbReference type="GO" id="GO:0004747">
    <property type="term" value="F:ribokinase activity"/>
    <property type="evidence" value="ECO:0007669"/>
    <property type="project" value="UniProtKB-UniRule"/>
</dbReference>
<dbReference type="EC" id="2.7.1.15" evidence="2 12"/>
<dbReference type="InterPro" id="IPR029056">
    <property type="entry name" value="Ribokinase-like"/>
</dbReference>
<feature type="binding site" evidence="12">
    <location>
        <position position="252"/>
    </location>
    <ligand>
        <name>K(+)</name>
        <dbReference type="ChEBI" id="CHEBI:29103"/>
    </ligand>
</feature>
<dbReference type="GO" id="GO:0005524">
    <property type="term" value="F:ATP binding"/>
    <property type="evidence" value="ECO:0007669"/>
    <property type="project" value="UniProtKB-UniRule"/>
</dbReference>
<keyword evidence="5 12" id="KW-0479">Metal-binding</keyword>
<feature type="binding site" evidence="12">
    <location>
        <position position="297"/>
    </location>
    <ligand>
        <name>K(+)</name>
        <dbReference type="ChEBI" id="CHEBI:29103"/>
    </ligand>
</feature>
<keyword evidence="6 12" id="KW-0547">Nucleotide-binding</keyword>
<evidence type="ECO:0000256" key="12">
    <source>
        <dbReference type="HAMAP-Rule" id="MF_01987"/>
    </source>
</evidence>
<feature type="binding site" evidence="12">
    <location>
        <position position="254"/>
    </location>
    <ligand>
        <name>K(+)</name>
        <dbReference type="ChEBI" id="CHEBI:29103"/>
    </ligand>
</feature>
<feature type="binding site" evidence="12">
    <location>
        <begin position="257"/>
        <end position="258"/>
    </location>
    <ligand>
        <name>ATP</name>
        <dbReference type="ChEBI" id="CHEBI:30616"/>
    </ligand>
</feature>
<dbReference type="Pfam" id="PF00294">
    <property type="entry name" value="PfkB"/>
    <property type="match status" value="1"/>
</dbReference>
<dbReference type="GO" id="GO:0046872">
    <property type="term" value="F:metal ion binding"/>
    <property type="evidence" value="ECO:0007669"/>
    <property type="project" value="UniProtKB-KW"/>
</dbReference>
<dbReference type="PROSITE" id="PS00584">
    <property type="entry name" value="PFKB_KINASES_2"/>
    <property type="match status" value="1"/>
</dbReference>
<dbReference type="EMBL" id="FRBW01000002">
    <property type="protein sequence ID" value="SHM35363.1"/>
    <property type="molecule type" value="Genomic_DNA"/>
</dbReference>
<comment type="subunit">
    <text evidence="12">Homodimer.</text>
</comment>
<dbReference type="PRINTS" id="PR00990">
    <property type="entry name" value="RIBOKINASE"/>
</dbReference>
<dbReference type="InterPro" id="IPR011611">
    <property type="entry name" value="PfkB_dom"/>
</dbReference>
<evidence type="ECO:0000256" key="10">
    <source>
        <dbReference type="ARBA" id="ARBA00022958"/>
    </source>
</evidence>
<feature type="binding site" evidence="12">
    <location>
        <position position="258"/>
    </location>
    <ligand>
        <name>substrate</name>
    </ligand>
</feature>
<proteinExistence type="inferred from homology"/>